<accession>A0A9D1QXS7</accession>
<dbReference type="AlphaFoldDB" id="A0A9D1QXS7"/>
<evidence type="ECO:0000256" key="1">
    <source>
        <dbReference type="SAM" id="MobiDB-lite"/>
    </source>
</evidence>
<keyword evidence="2" id="KW-1133">Transmembrane helix</keyword>
<gene>
    <name evidence="3" type="ORF">H9874_01740</name>
</gene>
<organism evidence="3 4">
    <name type="scientific">Candidatus Bilophila faecipullorum</name>
    <dbReference type="NCBI Taxonomy" id="2838482"/>
    <lineage>
        <taxon>Bacteria</taxon>
        <taxon>Pseudomonadati</taxon>
        <taxon>Thermodesulfobacteriota</taxon>
        <taxon>Desulfovibrionia</taxon>
        <taxon>Desulfovibrionales</taxon>
        <taxon>Desulfovibrionaceae</taxon>
        <taxon>Bilophila</taxon>
    </lineage>
</organism>
<keyword evidence="2" id="KW-0472">Membrane</keyword>
<feature type="region of interest" description="Disordered" evidence="1">
    <location>
        <begin position="42"/>
        <end position="65"/>
    </location>
</feature>
<dbReference type="Proteomes" id="UP000824264">
    <property type="component" value="Unassembled WGS sequence"/>
</dbReference>
<reference evidence="3" key="1">
    <citation type="journal article" date="2021" name="PeerJ">
        <title>Extensive microbial diversity within the chicken gut microbiome revealed by metagenomics and culture.</title>
        <authorList>
            <person name="Gilroy R."/>
            <person name="Ravi A."/>
            <person name="Getino M."/>
            <person name="Pursley I."/>
            <person name="Horton D.L."/>
            <person name="Alikhan N.F."/>
            <person name="Baker D."/>
            <person name="Gharbi K."/>
            <person name="Hall N."/>
            <person name="Watson M."/>
            <person name="Adriaenssens E.M."/>
            <person name="Foster-Nyarko E."/>
            <person name="Jarju S."/>
            <person name="Secka A."/>
            <person name="Antonio M."/>
            <person name="Oren A."/>
            <person name="Chaudhuri R.R."/>
            <person name="La Ragione R."/>
            <person name="Hildebrand F."/>
            <person name="Pallen M.J."/>
        </authorList>
    </citation>
    <scope>NUCLEOTIDE SEQUENCE</scope>
    <source>
        <strain evidence="3">ChiSxjej5B17-1746</strain>
    </source>
</reference>
<dbReference type="SUPFAM" id="SSF48452">
    <property type="entry name" value="TPR-like"/>
    <property type="match status" value="1"/>
</dbReference>
<name>A0A9D1QXS7_9BACT</name>
<dbReference type="EMBL" id="DXGI01000066">
    <property type="protein sequence ID" value="HIW77853.1"/>
    <property type="molecule type" value="Genomic_DNA"/>
</dbReference>
<proteinExistence type="predicted"/>
<protein>
    <recommendedName>
        <fullName evidence="5">Tetratricopeptide repeat protein</fullName>
    </recommendedName>
</protein>
<evidence type="ECO:0000313" key="3">
    <source>
        <dbReference type="EMBL" id="HIW77853.1"/>
    </source>
</evidence>
<dbReference type="Pfam" id="PF13432">
    <property type="entry name" value="TPR_16"/>
    <property type="match status" value="1"/>
</dbReference>
<feature type="transmembrane region" description="Helical" evidence="2">
    <location>
        <begin position="12"/>
        <end position="32"/>
    </location>
</feature>
<keyword evidence="2" id="KW-0812">Transmembrane</keyword>
<dbReference type="Gene3D" id="1.25.40.10">
    <property type="entry name" value="Tetratricopeptide repeat domain"/>
    <property type="match status" value="1"/>
</dbReference>
<feature type="compositionally biased region" description="Low complexity" evidence="1">
    <location>
        <begin position="43"/>
        <end position="57"/>
    </location>
</feature>
<comment type="caution">
    <text evidence="3">The sequence shown here is derived from an EMBL/GenBank/DDBJ whole genome shotgun (WGS) entry which is preliminary data.</text>
</comment>
<evidence type="ECO:0008006" key="5">
    <source>
        <dbReference type="Google" id="ProtNLM"/>
    </source>
</evidence>
<evidence type="ECO:0000313" key="4">
    <source>
        <dbReference type="Proteomes" id="UP000824264"/>
    </source>
</evidence>
<dbReference type="InterPro" id="IPR011990">
    <property type="entry name" value="TPR-like_helical_dom_sf"/>
</dbReference>
<evidence type="ECO:0000256" key="2">
    <source>
        <dbReference type="SAM" id="Phobius"/>
    </source>
</evidence>
<sequence>MTDQTLGKSPRSILLLLAAGLALMLVSTLSYLSSNPSLVAHTGAGSAAPQSAPAGQQMPTSAGMDDATQQRIMALMQKLQQNPTDLEALTGLAEHFMHTQDWQKAETFALRAVVAAPNETQPLYMLGIIQHNQNRHAEAAASLEKVVSVRDDPSVRYSLGILYAYYLNQPDKGLEQLQKALDNPAAPDDLKKAVAKEMDQIKEHKNHAPQQAQ</sequence>
<reference evidence="3" key="2">
    <citation type="submission" date="2021-04" db="EMBL/GenBank/DDBJ databases">
        <authorList>
            <person name="Gilroy R."/>
        </authorList>
    </citation>
    <scope>NUCLEOTIDE SEQUENCE</scope>
    <source>
        <strain evidence="3">ChiSxjej5B17-1746</strain>
    </source>
</reference>